<gene>
    <name evidence="9" type="ORF">V5N11_018162</name>
</gene>
<reference evidence="9 10" key="1">
    <citation type="submission" date="2024-04" db="EMBL/GenBank/DDBJ databases">
        <title>Genome assembly C_amara_ONT_v2.</title>
        <authorList>
            <person name="Yant L."/>
            <person name="Moore C."/>
            <person name="Slenker M."/>
        </authorList>
    </citation>
    <scope>NUCLEOTIDE SEQUENCE [LARGE SCALE GENOMIC DNA]</scope>
    <source>
        <tissue evidence="9">Leaf</tissue>
    </source>
</reference>
<keyword evidence="5 8" id="KW-1133">Transmembrane helix</keyword>
<evidence type="ECO:0000256" key="7">
    <source>
        <dbReference type="ARBA" id="ARBA00023136"/>
    </source>
</evidence>
<evidence type="ECO:0000256" key="6">
    <source>
        <dbReference type="ARBA" id="ARBA00023128"/>
    </source>
</evidence>
<evidence type="ECO:0000313" key="10">
    <source>
        <dbReference type="Proteomes" id="UP001558713"/>
    </source>
</evidence>
<feature type="transmembrane region" description="Helical" evidence="8">
    <location>
        <begin position="63"/>
        <end position="84"/>
    </location>
</feature>
<keyword evidence="7 8" id="KW-0472">Membrane</keyword>
<dbReference type="EMBL" id="JBANAX010000581">
    <property type="protein sequence ID" value="KAL1202208.1"/>
    <property type="molecule type" value="Genomic_DNA"/>
</dbReference>
<comment type="caution">
    <text evidence="9">The sequence shown here is derived from an EMBL/GenBank/DDBJ whole genome shotgun (WGS) entry which is preliminary data.</text>
</comment>
<evidence type="ECO:0000256" key="3">
    <source>
        <dbReference type="ARBA" id="ARBA00022692"/>
    </source>
</evidence>
<proteinExistence type="inferred from homology"/>
<comment type="similarity">
    <text evidence="2">Belongs to the Tim17/Tim22/Tim23 family.</text>
</comment>
<sequence length="136" mass="14274">MDIQKKKSREPGLYRIVNDIGYAFGIGAIGGSVFHFIKGTSNSPNGRRFAGGTQAVIMNAPRLGGSFAVFGGLFSAVDCTMVYIREKEDPWNSIIAGAATGGFLSMRQGIVAASRSAMMGGVLLALIKGPALMVNK</sequence>
<dbReference type="PANTHER" id="PTHR10485:SF15">
    <property type="entry name" value="MITOCHONDRIAL IMPORT INNER MEMBRANE TRANSLOCASE SUBUNIT TIM17-3"/>
    <property type="match status" value="1"/>
</dbReference>
<accession>A0ABD1A6K5</accession>
<protein>
    <submittedName>
        <fullName evidence="9">Mitochondrial import inner membrane translocase subunit TIM17-2</fullName>
    </submittedName>
</protein>
<evidence type="ECO:0000313" key="9">
    <source>
        <dbReference type="EMBL" id="KAL1202208.1"/>
    </source>
</evidence>
<evidence type="ECO:0000256" key="4">
    <source>
        <dbReference type="ARBA" id="ARBA00022792"/>
    </source>
</evidence>
<dbReference type="GO" id="GO:0005743">
    <property type="term" value="C:mitochondrial inner membrane"/>
    <property type="evidence" value="ECO:0007669"/>
    <property type="project" value="UniProtKB-SubCell"/>
</dbReference>
<keyword evidence="3 8" id="KW-0812">Transmembrane</keyword>
<feature type="transmembrane region" description="Helical" evidence="8">
    <location>
        <begin position="20"/>
        <end position="37"/>
    </location>
</feature>
<name>A0ABD1A6K5_CARAN</name>
<dbReference type="Pfam" id="PF02466">
    <property type="entry name" value="Tim17"/>
    <property type="match status" value="1"/>
</dbReference>
<comment type="subcellular location">
    <subcellularLocation>
        <location evidence="1">Mitochondrion inner membrane</location>
        <topology evidence="1">Multi-pass membrane protein</topology>
    </subcellularLocation>
</comment>
<keyword evidence="4" id="KW-0999">Mitochondrion inner membrane</keyword>
<keyword evidence="6" id="KW-0496">Mitochondrion</keyword>
<keyword evidence="10" id="KW-1185">Reference proteome</keyword>
<evidence type="ECO:0000256" key="2">
    <source>
        <dbReference type="ARBA" id="ARBA00008444"/>
    </source>
</evidence>
<dbReference type="AlphaFoldDB" id="A0ABD1A6K5"/>
<dbReference type="Proteomes" id="UP001558713">
    <property type="component" value="Unassembled WGS sequence"/>
</dbReference>
<evidence type="ECO:0000256" key="5">
    <source>
        <dbReference type="ARBA" id="ARBA00022989"/>
    </source>
</evidence>
<dbReference type="PANTHER" id="PTHR10485">
    <property type="entry name" value="MITOCHONDRIAL IMPORT INNER MEMBRANE TRANSLOCASE SUBUNIT TIM-17"/>
    <property type="match status" value="1"/>
</dbReference>
<evidence type="ECO:0000256" key="8">
    <source>
        <dbReference type="SAM" id="Phobius"/>
    </source>
</evidence>
<evidence type="ECO:0000256" key="1">
    <source>
        <dbReference type="ARBA" id="ARBA00004448"/>
    </source>
</evidence>
<organism evidence="9 10">
    <name type="scientific">Cardamine amara subsp. amara</name>
    <dbReference type="NCBI Taxonomy" id="228776"/>
    <lineage>
        <taxon>Eukaryota</taxon>
        <taxon>Viridiplantae</taxon>
        <taxon>Streptophyta</taxon>
        <taxon>Embryophyta</taxon>
        <taxon>Tracheophyta</taxon>
        <taxon>Spermatophyta</taxon>
        <taxon>Magnoliopsida</taxon>
        <taxon>eudicotyledons</taxon>
        <taxon>Gunneridae</taxon>
        <taxon>Pentapetalae</taxon>
        <taxon>rosids</taxon>
        <taxon>malvids</taxon>
        <taxon>Brassicales</taxon>
        <taxon>Brassicaceae</taxon>
        <taxon>Cardamineae</taxon>
        <taxon>Cardamine</taxon>
    </lineage>
</organism>